<dbReference type="GO" id="GO:0005739">
    <property type="term" value="C:mitochondrion"/>
    <property type="evidence" value="ECO:0007669"/>
    <property type="project" value="EnsemblFungi"/>
</dbReference>
<gene>
    <name evidence="1" type="ORF">LADA_0B02520G</name>
</gene>
<keyword evidence="2" id="KW-1185">Reference proteome</keyword>
<dbReference type="Proteomes" id="UP000190274">
    <property type="component" value="Chromosome B"/>
</dbReference>
<reference evidence="2" key="1">
    <citation type="submission" date="2016-03" db="EMBL/GenBank/DDBJ databases">
        <authorList>
            <person name="Devillers H."/>
        </authorList>
    </citation>
    <scope>NUCLEOTIDE SEQUENCE [LARGE SCALE GENOMIC DNA]</scope>
</reference>
<dbReference type="PANTHER" id="PTHR28152:SF1">
    <property type="entry name" value="HYDROXYACYL-THIOESTER DEHYDRATASE TYPE 2, MITOCHONDRIAL"/>
    <property type="match status" value="1"/>
</dbReference>
<dbReference type="InterPro" id="IPR052741">
    <property type="entry name" value="Mitochondrial_HTD2"/>
</dbReference>
<protein>
    <submittedName>
        <fullName evidence="1">LADA_0B02520g1_1</fullName>
    </submittedName>
</protein>
<sequence>MNKRAGLKAFKWVLKERVSQTAVQRFNAMLDHQFQPQLASATIDTSKVLSAGDHLLYFNPSTNTLSPDGYFEDQTPGFLLCDPTLIFRRRMWALGNMEFISPMKIDHDYECVETVRYVKRLGSDFFVGIDRAFRDCDTQSPATTEFRALIYTNKPVKHSLVSNSETAQNVAESTITKLKFLDSDIFRYSALTYNSHRIHWDRTYCRKVEGYNDIVVQGPFIIHTILKYMQRALGLKILRLKYKNTNFIYPGTDVEIHASQASMGEWKVEMRDATKAAVYCQAIVNATVG</sequence>
<name>A0A1G4IS54_9SACH</name>
<evidence type="ECO:0000313" key="1">
    <source>
        <dbReference type="EMBL" id="SCU79690.1"/>
    </source>
</evidence>
<dbReference type="EMBL" id="LT598456">
    <property type="protein sequence ID" value="SCU79690.1"/>
    <property type="molecule type" value="Genomic_DNA"/>
</dbReference>
<dbReference type="OrthoDB" id="3257538at2759"/>
<proteinExistence type="predicted"/>
<dbReference type="PANTHER" id="PTHR28152">
    <property type="entry name" value="HYDROXYACYL-THIOESTER DEHYDRATASE TYPE 2, MITOCHONDRIAL"/>
    <property type="match status" value="1"/>
</dbReference>
<organism evidence="1 2">
    <name type="scientific">Lachancea dasiensis</name>
    <dbReference type="NCBI Taxonomy" id="1072105"/>
    <lineage>
        <taxon>Eukaryota</taxon>
        <taxon>Fungi</taxon>
        <taxon>Dikarya</taxon>
        <taxon>Ascomycota</taxon>
        <taxon>Saccharomycotina</taxon>
        <taxon>Saccharomycetes</taxon>
        <taxon>Saccharomycetales</taxon>
        <taxon>Saccharomycetaceae</taxon>
        <taxon>Lachancea</taxon>
    </lineage>
</organism>
<dbReference type="InterPro" id="IPR029069">
    <property type="entry name" value="HotDog_dom_sf"/>
</dbReference>
<dbReference type="GO" id="GO:0019171">
    <property type="term" value="F:(3R)-hydroxyacyl-[acyl-carrier-protein] dehydratase activity"/>
    <property type="evidence" value="ECO:0007669"/>
    <property type="project" value="EnsemblFungi"/>
</dbReference>
<dbReference type="Gene3D" id="3.10.129.10">
    <property type="entry name" value="Hotdog Thioesterase"/>
    <property type="match status" value="1"/>
</dbReference>
<dbReference type="STRING" id="1266660.A0A1G4IS54"/>
<accession>A0A1G4IS54</accession>
<evidence type="ECO:0000313" key="2">
    <source>
        <dbReference type="Proteomes" id="UP000190274"/>
    </source>
</evidence>
<dbReference type="AlphaFoldDB" id="A0A1G4IS54"/>
<dbReference type="SUPFAM" id="SSF54637">
    <property type="entry name" value="Thioesterase/thiol ester dehydrase-isomerase"/>
    <property type="match status" value="1"/>
</dbReference>